<organism evidence="3 4">
    <name type="scientific">Lentzea tibetensis</name>
    <dbReference type="NCBI Taxonomy" id="2591470"/>
    <lineage>
        <taxon>Bacteria</taxon>
        <taxon>Bacillati</taxon>
        <taxon>Actinomycetota</taxon>
        <taxon>Actinomycetes</taxon>
        <taxon>Pseudonocardiales</taxon>
        <taxon>Pseudonocardiaceae</taxon>
        <taxon>Lentzea</taxon>
    </lineage>
</organism>
<gene>
    <name evidence="3" type="ORF">FKR81_19060</name>
</gene>
<protein>
    <recommendedName>
        <fullName evidence="2">Allene oxide cyclase barrel-like domain-containing protein</fullName>
    </recommendedName>
</protein>
<dbReference type="EMBL" id="VOBR01000011">
    <property type="protein sequence ID" value="TWP50710.1"/>
    <property type="molecule type" value="Genomic_DNA"/>
</dbReference>
<dbReference type="RefSeq" id="WP_146353430.1">
    <property type="nucleotide sequence ID" value="NZ_VOBR01000011.1"/>
</dbReference>
<dbReference type="InterPro" id="IPR041013">
    <property type="entry name" value="AOC-like"/>
</dbReference>
<reference evidence="3 4" key="1">
    <citation type="submission" date="2019-07" db="EMBL/GenBank/DDBJ databases">
        <title>Lentzea xizangensis sp. nov., isolated from Qinghai-Tibetan Plateau Soils.</title>
        <authorList>
            <person name="Huang J."/>
        </authorList>
    </citation>
    <scope>NUCLEOTIDE SEQUENCE [LARGE SCALE GENOMIC DNA]</scope>
    <source>
        <strain evidence="3 4">FXJ1.1311</strain>
    </source>
</reference>
<comment type="caution">
    <text evidence="3">The sequence shown here is derived from an EMBL/GenBank/DDBJ whole genome shotgun (WGS) entry which is preliminary data.</text>
</comment>
<dbReference type="OrthoDB" id="3691544at2"/>
<evidence type="ECO:0000256" key="1">
    <source>
        <dbReference type="SAM" id="SignalP"/>
    </source>
</evidence>
<keyword evidence="4" id="KW-1185">Reference proteome</keyword>
<dbReference type="AlphaFoldDB" id="A0A563EST2"/>
<feature type="chain" id="PRO_5022150648" description="Allene oxide cyclase barrel-like domain-containing protein" evidence="1">
    <location>
        <begin position="22"/>
        <end position="151"/>
    </location>
</feature>
<evidence type="ECO:0000313" key="3">
    <source>
        <dbReference type="EMBL" id="TWP50710.1"/>
    </source>
</evidence>
<dbReference type="Gene3D" id="2.40.480.10">
    <property type="entry name" value="Allene oxide cyclase-like"/>
    <property type="match status" value="1"/>
</dbReference>
<proteinExistence type="predicted"/>
<dbReference type="Pfam" id="PF18678">
    <property type="entry name" value="AOC_like"/>
    <property type="match status" value="1"/>
</dbReference>
<sequence>MSRLVLIIALLAAGLPLTASASPAALELFAKRSVLSLPAVPALGVGFVGGGELLDTSGAKVGDGFSHCGIVQITVDLPPAVVAHCTSTYRFSDGELHLSSLRTYRPLALAFDDCPVAVIGGTGAYANARGDGKFTKLTDPDRAYKVTLNVT</sequence>
<dbReference type="InterPro" id="IPR044859">
    <property type="entry name" value="Allene_oxi_cyc_Dirigent"/>
</dbReference>
<feature type="domain" description="Allene oxide cyclase barrel-like" evidence="2">
    <location>
        <begin position="52"/>
        <end position="146"/>
    </location>
</feature>
<evidence type="ECO:0000259" key="2">
    <source>
        <dbReference type="Pfam" id="PF18678"/>
    </source>
</evidence>
<accession>A0A563EST2</accession>
<keyword evidence="1" id="KW-0732">Signal</keyword>
<name>A0A563EST2_9PSEU</name>
<feature type="signal peptide" evidence="1">
    <location>
        <begin position="1"/>
        <end position="21"/>
    </location>
</feature>
<dbReference type="Proteomes" id="UP000316639">
    <property type="component" value="Unassembled WGS sequence"/>
</dbReference>
<evidence type="ECO:0000313" key="4">
    <source>
        <dbReference type="Proteomes" id="UP000316639"/>
    </source>
</evidence>